<reference evidence="3 4" key="1">
    <citation type="submission" date="2019-05" db="EMBL/GenBank/DDBJ databases">
        <title>Sporisorium graminicola CBS 10092 draft sequencing and annotation.</title>
        <authorList>
            <person name="Solano-Gonzalez S."/>
            <person name="Caddick M.X."/>
            <person name="Darby A."/>
        </authorList>
    </citation>
    <scope>NUCLEOTIDE SEQUENCE [LARGE SCALE GENOMIC DNA]</scope>
    <source>
        <strain evidence="3 4">CBS 10092</strain>
    </source>
</reference>
<protein>
    <submittedName>
        <fullName evidence="3">Uncharacterized protein</fullName>
    </submittedName>
</protein>
<evidence type="ECO:0000313" key="3">
    <source>
        <dbReference type="EMBL" id="TKY88665.1"/>
    </source>
</evidence>
<proteinExistence type="predicted"/>
<feature type="transmembrane region" description="Helical" evidence="2">
    <location>
        <begin position="22"/>
        <end position="43"/>
    </location>
</feature>
<comment type="caution">
    <text evidence="3">The sequence shown here is derived from an EMBL/GenBank/DDBJ whole genome shotgun (WGS) entry which is preliminary data.</text>
</comment>
<dbReference type="OrthoDB" id="2556707at2759"/>
<feature type="region of interest" description="Disordered" evidence="1">
    <location>
        <begin position="611"/>
        <end position="638"/>
    </location>
</feature>
<gene>
    <name evidence="3" type="ORF">EX895_002296</name>
</gene>
<feature type="compositionally biased region" description="Low complexity" evidence="1">
    <location>
        <begin position="527"/>
        <end position="554"/>
    </location>
</feature>
<dbReference type="EMBL" id="SRRM01000007">
    <property type="protein sequence ID" value="TKY88665.1"/>
    <property type="molecule type" value="Genomic_DNA"/>
</dbReference>
<evidence type="ECO:0000256" key="1">
    <source>
        <dbReference type="SAM" id="MobiDB-lite"/>
    </source>
</evidence>
<keyword evidence="4" id="KW-1185">Reference proteome</keyword>
<dbReference type="GeneID" id="40725191"/>
<evidence type="ECO:0000313" key="4">
    <source>
        <dbReference type="Proteomes" id="UP000306050"/>
    </source>
</evidence>
<organism evidence="3 4">
    <name type="scientific">Sporisorium graminicola</name>
    <dbReference type="NCBI Taxonomy" id="280036"/>
    <lineage>
        <taxon>Eukaryota</taxon>
        <taxon>Fungi</taxon>
        <taxon>Dikarya</taxon>
        <taxon>Basidiomycota</taxon>
        <taxon>Ustilaginomycotina</taxon>
        <taxon>Ustilaginomycetes</taxon>
        <taxon>Ustilaginales</taxon>
        <taxon>Ustilaginaceae</taxon>
        <taxon>Sporisorium</taxon>
    </lineage>
</organism>
<evidence type="ECO:0000256" key="2">
    <source>
        <dbReference type="SAM" id="Phobius"/>
    </source>
</evidence>
<keyword evidence="2" id="KW-0812">Transmembrane</keyword>
<dbReference type="RefSeq" id="XP_029740650.1">
    <property type="nucleotide sequence ID" value="XM_029882895.1"/>
</dbReference>
<feature type="region of interest" description="Disordered" evidence="1">
    <location>
        <begin position="457"/>
        <end position="554"/>
    </location>
</feature>
<keyword evidence="2" id="KW-1133">Transmembrane helix</keyword>
<feature type="region of interest" description="Disordered" evidence="1">
    <location>
        <begin position="380"/>
        <end position="425"/>
    </location>
</feature>
<keyword evidence="2" id="KW-0472">Membrane</keyword>
<feature type="compositionally biased region" description="Basic and acidic residues" evidence="1">
    <location>
        <begin position="622"/>
        <end position="638"/>
    </location>
</feature>
<accession>A0A4U7KVG0</accession>
<feature type="compositionally biased region" description="Low complexity" evidence="1">
    <location>
        <begin position="481"/>
        <end position="492"/>
    </location>
</feature>
<feature type="compositionally biased region" description="Basic and acidic residues" evidence="1">
    <location>
        <begin position="461"/>
        <end position="480"/>
    </location>
</feature>
<dbReference type="Proteomes" id="UP000306050">
    <property type="component" value="Chromosome SGRAM_14"/>
</dbReference>
<dbReference type="AlphaFoldDB" id="A0A4U7KVG0"/>
<feature type="region of interest" description="Disordered" evidence="1">
    <location>
        <begin position="240"/>
        <end position="266"/>
    </location>
</feature>
<dbReference type="KEGG" id="sgra:EX895_002296"/>
<feature type="compositionally biased region" description="Low complexity" evidence="1">
    <location>
        <begin position="380"/>
        <end position="408"/>
    </location>
</feature>
<sequence>MQIEDAIHVAKHGKEPPKFPEITRAAAAIGLTAAVLNVVNFLFSAKTTALATNQFSSPPTPPTLIDTAALWNGHTNTLMPLPEEKAFAARAVKIKRSIAEAVINRQLLKRHLSSESIAKGDVNGHNISRRWVVSTLVGTGLGALLAPGFASQIRGKKPEHDEPPFDPYDPAMIQPKDSFSAAAATLEQPLPALPASASTGGSAPGTSPNVDNIAYPVEASYLPVTADTRTQSLVNPSARQNLAVNPGGTYAGHASESSLSSEAQPVLRRRSVVPAPHLENGHSEAGSSSNLDKRFIFGGGGTASKVAGVATAASILPLLWVGVTHARWRTENPRDRDVIKDLDDTPTFGAVGVPGRMPGQLATNAMPGYTDYIEQLEQQQAQTQRAAQRQTDSEGGLQAAQAASSSIGGSYGGGAGGGGDPVLRRRDDQSHLTKRAWLGATALALFGGVLGYAQSATQFPSDRDEEKDQKRREAKKKQEEMMAAQQRQQQQAGYPSADGGVASGADPLADIPEKQLPGTMGGGGYSEGSTYGATTNPSTAGSGSGSSSSTTSYAGPGLGSYSPATYGSGKSDSSSTYSTGGAFTGGATGATGASSLGASLNAAAGYGTLSSSGGGGGGSVLKKRDSSTQKGHELEKRTPGAFGSALTIGGTAMFGGTLLANLYVSGKQKSKPVPLVTPNANTKGAVPPGGDLYTQYLESKRLQPAVAGAGGIGLGGGAPAAVSYGAAPLAATANTVAVSSDNAVEPISASSSDDSESVTTGALDPVLKKRHGRDVLGKRAPAATFIAAAEEAPGLLRAGTGLASVLGRGAAASETGVGAASVLGRGGAAAASEAAGAGAFSRVSAVGRGGGFSRLPESARQGMSPFGTTAAEGGFSTFARAPPRNKPFENGFAASVYRPGGAAYGAAQPAMVSEMRVATGTAGTPATIEGAAAAEAEAGAGAAQAAEGVNGKGGALTPLKAVGIVGSGAGVTMMMNGIGR</sequence>
<feature type="compositionally biased region" description="Gly residues" evidence="1">
    <location>
        <begin position="409"/>
        <end position="420"/>
    </location>
</feature>
<name>A0A4U7KVG0_9BASI</name>